<dbReference type="AlphaFoldDB" id="A0AAU6SDV9"/>
<accession>A0AAU6SDV9</accession>
<proteinExistence type="predicted"/>
<evidence type="ECO:0000256" key="1">
    <source>
        <dbReference type="SAM" id="MobiDB-lite"/>
    </source>
</evidence>
<dbReference type="RefSeq" id="WP_349425881.1">
    <property type="nucleotide sequence ID" value="NZ_CP151632.1"/>
</dbReference>
<protein>
    <submittedName>
        <fullName evidence="2">Glucose-6-phosphate dehydrogenase</fullName>
    </submittedName>
</protein>
<organism evidence="2">
    <name type="scientific">Microbacterium sp. LWS13-1.2</name>
    <dbReference type="NCBI Taxonomy" id="3135264"/>
    <lineage>
        <taxon>Bacteria</taxon>
        <taxon>Bacillati</taxon>
        <taxon>Actinomycetota</taxon>
        <taxon>Actinomycetes</taxon>
        <taxon>Micrococcales</taxon>
        <taxon>Microbacteriaceae</taxon>
        <taxon>Microbacterium</taxon>
    </lineage>
</organism>
<dbReference type="EMBL" id="CP151632">
    <property type="protein sequence ID" value="WZO35044.1"/>
    <property type="molecule type" value="Genomic_DNA"/>
</dbReference>
<reference evidence="2" key="1">
    <citation type="submission" date="2024-04" db="EMBL/GenBank/DDBJ databases">
        <authorList>
            <person name="Roder T."/>
            <person name="Oberhansli S."/>
            <person name="Kreuzer M."/>
        </authorList>
    </citation>
    <scope>NUCLEOTIDE SEQUENCE</scope>
    <source>
        <strain evidence="2">LWS13-1.2</strain>
    </source>
</reference>
<evidence type="ECO:0000313" key="2">
    <source>
        <dbReference type="EMBL" id="WZO35044.1"/>
    </source>
</evidence>
<sequence>MKIVASSDWRDAIPFDTLVLVADVVPGEPTRCFTCGADSEPRERTELWAYKHRHPKNHDGYVRFYCAEHRPVIQRPPAAASVAPTRGTARPASRPAAERRVSKPTIPDRVRAMCPNCFVEVSATGECGMCGWAA</sequence>
<feature type="region of interest" description="Disordered" evidence="1">
    <location>
        <begin position="76"/>
        <end position="102"/>
    </location>
</feature>
<gene>
    <name evidence="2" type="ORF">MRBLWS13_002719</name>
</gene>
<name>A0AAU6SDV9_9MICO</name>